<dbReference type="GO" id="GO:0005739">
    <property type="term" value="C:mitochondrion"/>
    <property type="evidence" value="ECO:0007669"/>
    <property type="project" value="UniProtKB-SubCell"/>
</dbReference>
<dbReference type="PANTHER" id="PTHR32247">
    <property type="entry name" value="DIABLO HOMOLOG, MITOCHONDRIAL"/>
    <property type="match status" value="1"/>
</dbReference>
<evidence type="ECO:0000256" key="3">
    <source>
        <dbReference type="ARBA" id="ARBA00022946"/>
    </source>
</evidence>
<evidence type="ECO:0000256" key="4">
    <source>
        <dbReference type="ARBA" id="ARBA00023128"/>
    </source>
</evidence>
<protein>
    <recommendedName>
        <fullName evidence="5">Direct IAP-binding protein with low pI</fullName>
    </recommendedName>
</protein>
<feature type="signal peptide" evidence="8">
    <location>
        <begin position="1"/>
        <end position="23"/>
    </location>
</feature>
<evidence type="ECO:0000256" key="2">
    <source>
        <dbReference type="ARBA" id="ARBA00022703"/>
    </source>
</evidence>
<feature type="chain" id="PRO_5043830767" description="Direct IAP-binding protein with low pI" evidence="8">
    <location>
        <begin position="24"/>
        <end position="243"/>
    </location>
</feature>
<feature type="compositionally biased region" description="Acidic residues" evidence="7">
    <location>
        <begin position="219"/>
        <end position="236"/>
    </location>
</feature>
<keyword evidence="4" id="KW-0496">Mitochondrion</keyword>
<keyword evidence="3" id="KW-0809">Transit peptide</keyword>
<dbReference type="InterPro" id="IPR015142">
    <property type="entry name" value="Smac_DIABLO"/>
</dbReference>
<keyword evidence="10" id="KW-1185">Reference proteome</keyword>
<gene>
    <name evidence="9" type="ORF">KC01_LOCUS4087</name>
</gene>
<dbReference type="Proteomes" id="UP001497482">
    <property type="component" value="Chromosome 10"/>
</dbReference>
<keyword evidence="8" id="KW-0732">Signal</keyword>
<dbReference type="EMBL" id="OZ035832">
    <property type="protein sequence ID" value="CAL1572037.1"/>
    <property type="molecule type" value="Genomic_DNA"/>
</dbReference>
<evidence type="ECO:0000256" key="8">
    <source>
        <dbReference type="SAM" id="SignalP"/>
    </source>
</evidence>
<keyword evidence="2" id="KW-0053">Apoptosis</keyword>
<evidence type="ECO:0000256" key="7">
    <source>
        <dbReference type="SAM" id="MobiDB-lite"/>
    </source>
</evidence>
<dbReference type="GO" id="GO:0008631">
    <property type="term" value="P:intrinsic apoptotic signaling pathway in response to oxidative stress"/>
    <property type="evidence" value="ECO:0007669"/>
    <property type="project" value="TreeGrafter"/>
</dbReference>
<accession>A0AAV2J865</accession>
<evidence type="ECO:0000256" key="6">
    <source>
        <dbReference type="ARBA" id="ARBA00046319"/>
    </source>
</evidence>
<dbReference type="Gene3D" id="1.20.58.70">
    <property type="match status" value="1"/>
</dbReference>
<dbReference type="PANTHER" id="PTHR32247:SF3">
    <property type="entry name" value="DIABLO IAP-BINDING MITOCHONDRIAL PROTEIN"/>
    <property type="match status" value="1"/>
</dbReference>
<dbReference type="FunFam" id="1.20.58.70:FF:000012">
    <property type="entry name" value="diablo homolog, mitochondrial isoform X1"/>
    <property type="match status" value="1"/>
</dbReference>
<dbReference type="Pfam" id="PF09057">
    <property type="entry name" value="Smac_DIABLO"/>
    <property type="match status" value="1"/>
</dbReference>
<reference evidence="9 10" key="1">
    <citation type="submission" date="2024-04" db="EMBL/GenBank/DDBJ databases">
        <authorList>
            <person name="Waldvogel A.-M."/>
            <person name="Schoenle A."/>
        </authorList>
    </citation>
    <scope>NUCLEOTIDE SEQUENCE [LARGE SCALE GENOMIC DNA]</scope>
</reference>
<dbReference type="InterPro" id="IPR009062">
    <property type="entry name" value="Smac/DIABLO-like_sf"/>
</dbReference>
<dbReference type="AlphaFoldDB" id="A0AAV2J865"/>
<name>A0AAV2J865_KNICA</name>
<organism evidence="9 10">
    <name type="scientific">Knipowitschia caucasica</name>
    <name type="common">Caucasian dwarf goby</name>
    <name type="synonym">Pomatoschistus caucasicus</name>
    <dbReference type="NCBI Taxonomy" id="637954"/>
    <lineage>
        <taxon>Eukaryota</taxon>
        <taxon>Metazoa</taxon>
        <taxon>Chordata</taxon>
        <taxon>Craniata</taxon>
        <taxon>Vertebrata</taxon>
        <taxon>Euteleostomi</taxon>
        <taxon>Actinopterygii</taxon>
        <taxon>Neopterygii</taxon>
        <taxon>Teleostei</taxon>
        <taxon>Neoteleostei</taxon>
        <taxon>Acanthomorphata</taxon>
        <taxon>Gobiaria</taxon>
        <taxon>Gobiiformes</taxon>
        <taxon>Gobioidei</taxon>
        <taxon>Gobiidae</taxon>
        <taxon>Gobiinae</taxon>
        <taxon>Knipowitschia</taxon>
    </lineage>
</organism>
<comment type="subcellular location">
    <subcellularLocation>
        <location evidence="1">Mitochondrion</location>
    </subcellularLocation>
</comment>
<comment type="similarity">
    <text evidence="6">Belongs to the Smac/DIABLO protein family.</text>
</comment>
<evidence type="ECO:0000256" key="1">
    <source>
        <dbReference type="ARBA" id="ARBA00004173"/>
    </source>
</evidence>
<evidence type="ECO:0000313" key="10">
    <source>
        <dbReference type="Proteomes" id="UP001497482"/>
    </source>
</evidence>
<evidence type="ECO:0000313" key="9">
    <source>
        <dbReference type="EMBL" id="CAL1572037.1"/>
    </source>
</evidence>
<dbReference type="GO" id="GO:0043065">
    <property type="term" value="P:positive regulation of apoptotic process"/>
    <property type="evidence" value="ECO:0007669"/>
    <property type="project" value="UniProtKB-ARBA"/>
</dbReference>
<feature type="region of interest" description="Disordered" evidence="7">
    <location>
        <begin position="212"/>
        <end position="243"/>
    </location>
</feature>
<dbReference type="GO" id="GO:0051402">
    <property type="term" value="P:neuron apoptotic process"/>
    <property type="evidence" value="ECO:0007669"/>
    <property type="project" value="TreeGrafter"/>
</dbReference>
<dbReference type="SUPFAM" id="SSF46984">
    <property type="entry name" value="Smac/diablo"/>
    <property type="match status" value="1"/>
</dbReference>
<evidence type="ECO:0000256" key="5">
    <source>
        <dbReference type="ARBA" id="ARBA00033049"/>
    </source>
</evidence>
<sequence>MAALARWKTFLSVFRSSFRVVLSDVKPAVCRVGSRSATVRTVASIAAGAAFCAVPFKQVEDLSHESLIRRAASLVTDSSSTFLSQTTIALIEAAAQYSTVVHSLVDLQRRYLNSLGKLSQADEDAVWQLIIAQRAQVSALAQYCERLEQTWASAVRVCEASAEAAFSSGADHAAVTIRTNLELSQTQVQKARSRSTAADRLLTQTKVLEVQRVQPQQEEQQEEQQEAQQEEQEEVPDAYLRED</sequence>
<proteinExistence type="inferred from homology"/>